<reference evidence="2" key="1">
    <citation type="journal article" date="2020" name="mSystems">
        <title>Genome- and Community-Level Interaction Insights into Carbon Utilization and Element Cycling Functions of Hydrothermarchaeota in Hydrothermal Sediment.</title>
        <authorList>
            <person name="Zhou Z."/>
            <person name="Liu Y."/>
            <person name="Xu W."/>
            <person name="Pan J."/>
            <person name="Luo Z.H."/>
            <person name="Li M."/>
        </authorList>
    </citation>
    <scope>NUCLEOTIDE SEQUENCE [LARGE SCALE GENOMIC DNA]</scope>
    <source>
        <strain evidence="2">SpSt-1116</strain>
    </source>
</reference>
<dbReference type="InterPro" id="IPR022285">
    <property type="entry name" value="CHP03879_regulat_dom_put"/>
</dbReference>
<dbReference type="NCBIfam" id="TIGR03879">
    <property type="entry name" value="near_KaiC_dom"/>
    <property type="match status" value="1"/>
</dbReference>
<name>A0A7J3ZKM4_9CREN</name>
<protein>
    <submittedName>
        <fullName evidence="2">Transcriptional regulator</fullName>
    </submittedName>
</protein>
<dbReference type="EMBL" id="DRZC01000061">
    <property type="protein sequence ID" value="HHQ80656.1"/>
    <property type="molecule type" value="Genomic_DNA"/>
</dbReference>
<proteinExistence type="predicted"/>
<dbReference type="PANTHER" id="PTHR40727:SF1">
    <property type="entry name" value="BACTERIO-OPSIN ACTIVATOR"/>
    <property type="match status" value="1"/>
</dbReference>
<dbReference type="AlphaFoldDB" id="A0A7J3ZKM4"/>
<feature type="coiled-coil region" evidence="1">
    <location>
        <begin position="116"/>
        <end position="150"/>
    </location>
</feature>
<comment type="caution">
    <text evidence="2">The sequence shown here is derived from an EMBL/GenBank/DDBJ whole genome shotgun (WGS) entry which is preliminary data.</text>
</comment>
<organism evidence="2">
    <name type="scientific">Fervidicoccus fontis</name>
    <dbReference type="NCBI Taxonomy" id="683846"/>
    <lineage>
        <taxon>Archaea</taxon>
        <taxon>Thermoproteota</taxon>
        <taxon>Thermoprotei</taxon>
        <taxon>Fervidicoccales</taxon>
        <taxon>Fervidicoccaceae</taxon>
        <taxon>Fervidicoccus</taxon>
    </lineage>
</organism>
<keyword evidence="1" id="KW-0175">Coiled coil</keyword>
<accession>A0A7J3ZKM4</accession>
<gene>
    <name evidence="2" type="ORF">ENM78_04320</name>
</gene>
<evidence type="ECO:0000256" key="1">
    <source>
        <dbReference type="SAM" id="Coils"/>
    </source>
</evidence>
<evidence type="ECO:0000313" key="2">
    <source>
        <dbReference type="EMBL" id="HHQ80656.1"/>
    </source>
</evidence>
<dbReference type="PANTHER" id="PTHR40727">
    <property type="entry name" value="TRANSCRIPTION REGULATOR, ENCODED NEXT TO RECA SUPERFAMILY ATPASE-RELATED"/>
    <property type="match status" value="1"/>
</dbReference>
<sequence>MSEVPLKPVGKKNIRALELALVLGSLLREDVLKQALEARDKVTWLDSLLVAAGALARERAGMPITQIAEELGRTEAAIRGHLQGKTEAGRIVREAYNSLVKSGGRLELALSVTVSSEECVKKIEELERRSKELEEKLSKAKESLRVLLSQL</sequence>